<feature type="transmembrane region" description="Helical" evidence="6">
    <location>
        <begin position="103"/>
        <end position="131"/>
    </location>
</feature>
<comment type="similarity">
    <text evidence="6">Belongs to the ABC-4 integral membrane protein family.</text>
</comment>
<gene>
    <name evidence="8" type="ORF">P4S50_03135</name>
</gene>
<keyword evidence="5 6" id="KW-0472">Membrane</keyword>
<dbReference type="Pfam" id="PF02687">
    <property type="entry name" value="FtsX"/>
    <property type="match status" value="1"/>
</dbReference>
<dbReference type="EMBL" id="CP120733">
    <property type="protein sequence ID" value="WFD11084.1"/>
    <property type="molecule type" value="Genomic_DNA"/>
</dbReference>
<comment type="subcellular location">
    <subcellularLocation>
        <location evidence="1 6">Cell membrane</location>
        <topology evidence="1 6">Multi-pass membrane protein</topology>
    </subcellularLocation>
</comment>
<protein>
    <submittedName>
        <fullName evidence="8">ABC transporter permease</fullName>
    </submittedName>
</protein>
<sequence length="624" mass="72241">MTFEQFILNNVKRNSQTYLAYFFSSIFSVMIFFSFAAFSFHPNISDQTIQKSVKSAMIASEYIIFIFAFLFVLYSVSTFLKVRNKEFGTLMILGMSKRQLNKLVFIENMIIGSLSIVIGTALGIVFFKFFLMLSSKIIGIDSMKFYFPLKAIALTFVSFLILFIGISSFTIFLVRTNKIIELLKGSKKPKKEPKASIILSIVSAILILGGYTLSLTARPATLVNLVIPVIVIVVIGTFLFFSQLSIFIIKLLKSNRKFYLNRTNMLWISDLAYRIKDNARMLFLVSILSSVAFTSISTFYIVDSNMKSELSEDVPFAINYRVREDIKEDYEDINTIENKLDKNNVNYKKAEVIIKMGYIEEEKYEQSFIKLSQYNKIADILKFNKIELKKNEAFIATRFDEEENLANKMIKLKNSDIKLNVVGAKKQIILPQGIFQPFIVVEDSIFEQMENSGKINDVFYGYYIEKWDKYVDLSVELKNKIDKEQPDFWMLPYEYKLSKQMSSLLLYIGFFIGCIFFMAAGSFLYFRLYADLSEEKQKYYNISKIGLTDKEMKKIATIQMGCLFFIPYIIAVVHTLVALKPLQLLYSDIFIHGIKVLIVFAVVQIIYFLIIRNKYINYLLKNIV</sequence>
<dbReference type="RefSeq" id="WP_277733049.1">
    <property type="nucleotide sequence ID" value="NZ_CP120733.1"/>
</dbReference>
<evidence type="ECO:0000259" key="7">
    <source>
        <dbReference type="Pfam" id="PF02687"/>
    </source>
</evidence>
<keyword evidence="6" id="KW-0813">Transport</keyword>
<feature type="transmembrane region" description="Helical" evidence="6">
    <location>
        <begin position="281"/>
        <end position="302"/>
    </location>
</feature>
<evidence type="ECO:0000256" key="5">
    <source>
        <dbReference type="ARBA" id="ARBA00023136"/>
    </source>
</evidence>
<evidence type="ECO:0000256" key="3">
    <source>
        <dbReference type="ARBA" id="ARBA00022692"/>
    </source>
</evidence>
<evidence type="ECO:0000313" key="8">
    <source>
        <dbReference type="EMBL" id="WFD11084.1"/>
    </source>
</evidence>
<keyword evidence="4 6" id="KW-1133">Transmembrane helix</keyword>
<keyword evidence="9" id="KW-1185">Reference proteome</keyword>
<dbReference type="PIRSF" id="PIRSF018968">
    <property type="entry name" value="ABC_permease_BceB"/>
    <property type="match status" value="1"/>
</dbReference>
<dbReference type="InterPro" id="IPR027022">
    <property type="entry name" value="ABC_permease_BceB-typ"/>
</dbReference>
<feature type="transmembrane region" description="Helical" evidence="6">
    <location>
        <begin position="62"/>
        <end position="82"/>
    </location>
</feature>
<dbReference type="Proteomes" id="UP001222800">
    <property type="component" value="Chromosome"/>
</dbReference>
<feature type="transmembrane region" description="Helical" evidence="6">
    <location>
        <begin position="504"/>
        <end position="526"/>
    </location>
</feature>
<feature type="domain" description="ABC3 transporter permease C-terminal" evidence="7">
    <location>
        <begin position="63"/>
        <end position="175"/>
    </location>
</feature>
<feature type="transmembrane region" description="Helical" evidence="6">
    <location>
        <begin position="20"/>
        <end position="42"/>
    </location>
</feature>
<organism evidence="8 9">
    <name type="scientific">Tepidibacter hydrothermalis</name>
    <dbReference type="NCBI Taxonomy" id="3036126"/>
    <lineage>
        <taxon>Bacteria</taxon>
        <taxon>Bacillati</taxon>
        <taxon>Bacillota</taxon>
        <taxon>Clostridia</taxon>
        <taxon>Peptostreptococcales</taxon>
        <taxon>Peptostreptococcaceae</taxon>
        <taxon>Tepidibacter</taxon>
    </lineage>
</organism>
<dbReference type="PANTHER" id="PTHR46795:SF2">
    <property type="entry name" value="ABC TRANSPORTER, PERMEASE PROTEIN"/>
    <property type="match status" value="1"/>
</dbReference>
<feature type="transmembrane region" description="Helical" evidence="6">
    <location>
        <begin position="195"/>
        <end position="213"/>
    </location>
</feature>
<evidence type="ECO:0000256" key="2">
    <source>
        <dbReference type="ARBA" id="ARBA00022475"/>
    </source>
</evidence>
<evidence type="ECO:0000256" key="6">
    <source>
        <dbReference type="PIRNR" id="PIRNR018968"/>
    </source>
</evidence>
<proteinExistence type="inferred from homology"/>
<name>A0ABY8EH35_9FIRM</name>
<feature type="transmembrane region" description="Helical" evidence="6">
    <location>
        <begin position="589"/>
        <end position="611"/>
    </location>
</feature>
<evidence type="ECO:0000313" key="9">
    <source>
        <dbReference type="Proteomes" id="UP001222800"/>
    </source>
</evidence>
<evidence type="ECO:0000256" key="1">
    <source>
        <dbReference type="ARBA" id="ARBA00004651"/>
    </source>
</evidence>
<dbReference type="InterPro" id="IPR003838">
    <property type="entry name" value="ABC3_permease_C"/>
</dbReference>
<feature type="transmembrane region" description="Helical" evidence="6">
    <location>
        <begin position="225"/>
        <end position="252"/>
    </location>
</feature>
<keyword evidence="3 6" id="KW-0812">Transmembrane</keyword>
<dbReference type="InterPro" id="IPR052536">
    <property type="entry name" value="ABC-4_Integral_Memb_Prot"/>
</dbReference>
<feature type="transmembrane region" description="Helical" evidence="6">
    <location>
        <begin position="555"/>
        <end position="577"/>
    </location>
</feature>
<keyword evidence="2 6" id="KW-1003">Cell membrane</keyword>
<reference evidence="8 9" key="1">
    <citation type="submission" date="2023-03" db="EMBL/GenBank/DDBJ databases">
        <title>Complete genome sequence of Tepidibacter sp. SWIR-1, isolated from a deep-sea hydrothermal vent.</title>
        <authorList>
            <person name="Li X."/>
        </authorList>
    </citation>
    <scope>NUCLEOTIDE SEQUENCE [LARGE SCALE GENOMIC DNA]</scope>
    <source>
        <strain evidence="8 9">SWIR-1</strain>
    </source>
</reference>
<feature type="transmembrane region" description="Helical" evidence="6">
    <location>
        <begin position="151"/>
        <end position="174"/>
    </location>
</feature>
<evidence type="ECO:0000256" key="4">
    <source>
        <dbReference type="ARBA" id="ARBA00022989"/>
    </source>
</evidence>
<dbReference type="PANTHER" id="PTHR46795">
    <property type="entry name" value="ABC TRANSPORTER PERMEASE-RELATED-RELATED"/>
    <property type="match status" value="1"/>
</dbReference>
<accession>A0ABY8EH35</accession>